<comment type="catalytic activity">
    <reaction evidence="7 8">
        <text>O-phospho-L-threonyl-[protein] + H2O = L-threonyl-[protein] + phosphate</text>
        <dbReference type="Rhea" id="RHEA:47004"/>
        <dbReference type="Rhea" id="RHEA-COMP:11060"/>
        <dbReference type="Rhea" id="RHEA-COMP:11605"/>
        <dbReference type="ChEBI" id="CHEBI:15377"/>
        <dbReference type="ChEBI" id="CHEBI:30013"/>
        <dbReference type="ChEBI" id="CHEBI:43474"/>
        <dbReference type="ChEBI" id="CHEBI:61977"/>
        <dbReference type="EC" id="3.1.3.16"/>
    </reaction>
</comment>
<dbReference type="PROSITE" id="PS00125">
    <property type="entry name" value="SER_THR_PHOSPHATASE"/>
    <property type="match status" value="1"/>
</dbReference>
<keyword evidence="4" id="KW-0904">Protein phosphatase</keyword>
<evidence type="ECO:0000256" key="5">
    <source>
        <dbReference type="ARBA" id="ARBA00023211"/>
    </source>
</evidence>
<protein>
    <recommendedName>
        <fullName evidence="8">Serine/threonine-protein phosphatase</fullName>
        <ecNumber evidence="8">3.1.3.16</ecNumber>
    </recommendedName>
</protein>
<evidence type="ECO:0000256" key="7">
    <source>
        <dbReference type="ARBA" id="ARBA00048336"/>
    </source>
</evidence>
<evidence type="ECO:0000259" key="9">
    <source>
        <dbReference type="PROSITE" id="PS00125"/>
    </source>
</evidence>
<reference evidence="10 11" key="1">
    <citation type="submission" date="2024-04" db="EMBL/GenBank/DDBJ databases">
        <title>Tritrichomonas musculus Genome.</title>
        <authorList>
            <person name="Alves-Ferreira E."/>
            <person name="Grigg M."/>
            <person name="Lorenzi H."/>
            <person name="Galac M."/>
        </authorList>
    </citation>
    <scope>NUCLEOTIDE SEQUENCE [LARGE SCALE GENOMIC DNA]</scope>
    <source>
        <strain evidence="10 11">EAF2021</strain>
    </source>
</reference>
<dbReference type="InterPro" id="IPR006186">
    <property type="entry name" value="Ser/Thr-sp_prot-phosphatase"/>
</dbReference>
<dbReference type="Pfam" id="PF00149">
    <property type="entry name" value="Metallophos"/>
    <property type="match status" value="1"/>
</dbReference>
<dbReference type="InterPro" id="IPR004843">
    <property type="entry name" value="Calcineurin-like_PHP"/>
</dbReference>
<evidence type="ECO:0000256" key="1">
    <source>
        <dbReference type="ARBA" id="ARBA00001936"/>
    </source>
</evidence>
<evidence type="ECO:0000313" key="10">
    <source>
        <dbReference type="EMBL" id="KAK8898709.1"/>
    </source>
</evidence>
<dbReference type="Gene3D" id="3.60.21.10">
    <property type="match status" value="1"/>
</dbReference>
<evidence type="ECO:0000256" key="6">
    <source>
        <dbReference type="ARBA" id="ARBA00047761"/>
    </source>
</evidence>
<dbReference type="CDD" id="cd00144">
    <property type="entry name" value="MPP_PPP_family"/>
    <property type="match status" value="1"/>
</dbReference>
<accession>A0ABR2L5T2</accession>
<dbReference type="PANTHER" id="PTHR11668:SF300">
    <property type="entry name" value="SERINE_THREONINE-PROTEIN PHOSPHATASE"/>
    <property type="match status" value="1"/>
</dbReference>
<dbReference type="InterPro" id="IPR050341">
    <property type="entry name" value="PP1_catalytic_subunit"/>
</dbReference>
<dbReference type="InterPro" id="IPR029052">
    <property type="entry name" value="Metallo-depent_PP-like"/>
</dbReference>
<organism evidence="10 11">
    <name type="scientific">Tritrichomonas musculus</name>
    <dbReference type="NCBI Taxonomy" id="1915356"/>
    <lineage>
        <taxon>Eukaryota</taxon>
        <taxon>Metamonada</taxon>
        <taxon>Parabasalia</taxon>
        <taxon>Tritrichomonadida</taxon>
        <taxon>Tritrichomonadidae</taxon>
        <taxon>Tritrichomonas</taxon>
    </lineage>
</organism>
<comment type="cofactor">
    <cofactor evidence="1">
        <name>Mn(2+)</name>
        <dbReference type="ChEBI" id="CHEBI:29035"/>
    </cofactor>
</comment>
<name>A0ABR2L5T2_9EUKA</name>
<keyword evidence="3 8" id="KW-0378">Hydrolase</keyword>
<dbReference type="SUPFAM" id="SSF56300">
    <property type="entry name" value="Metallo-dependent phosphatases"/>
    <property type="match status" value="1"/>
</dbReference>
<feature type="domain" description="Serine/threonine specific protein phosphatases" evidence="9">
    <location>
        <begin position="148"/>
        <end position="153"/>
    </location>
</feature>
<evidence type="ECO:0000313" key="11">
    <source>
        <dbReference type="Proteomes" id="UP001470230"/>
    </source>
</evidence>
<keyword evidence="11" id="KW-1185">Reference proteome</keyword>
<dbReference type="EMBL" id="JAPFFF010000001">
    <property type="protein sequence ID" value="KAK8898709.1"/>
    <property type="molecule type" value="Genomic_DNA"/>
</dbReference>
<evidence type="ECO:0000256" key="4">
    <source>
        <dbReference type="ARBA" id="ARBA00022912"/>
    </source>
</evidence>
<dbReference type="Proteomes" id="UP001470230">
    <property type="component" value="Unassembled WGS sequence"/>
</dbReference>
<comment type="caution">
    <text evidence="10">The sequence shown here is derived from an EMBL/GenBank/DDBJ whole genome shotgun (WGS) entry which is preliminary data.</text>
</comment>
<keyword evidence="5" id="KW-0464">Manganese</keyword>
<proteinExistence type="inferred from homology"/>
<evidence type="ECO:0000256" key="2">
    <source>
        <dbReference type="ARBA" id="ARBA00022723"/>
    </source>
</evidence>
<comment type="similarity">
    <text evidence="8">Belongs to the PPP phosphatase family.</text>
</comment>
<sequence length="427" mass="49253">MRGAELNEIVFNVLISRMRREGHIGTLFENIHLNVSDEEKQNYNFQLVKKLIKSAKQIFQHENTLINIQIDNDSPKDESKKRSIVVVGDLHGNIDDLIKIFSKFGYPPYENRTYLFLGDYVDRGNNSLEVIILLFALKVKYPDRVFLIRGNHESKFVSSQYGFKEECAKYFDLSLYKQFCHAFSYIPIAAIINQSIFCAHGGISPYVQSIEQIEQIQKPIRDIRTTKIVSELLWSDPSSSSSDFSYVPSKRGIGYIYSESDISNFLNKNNLNLIIRAHKFCPKGFSWCGQNCLTVFSSSDYCGEENSAAVVIIEKFQIPNNTDNCYNNDYRSSFRFNVNFKLFRDLSVEVVRFSSGSFDEKPKVPIIIPEWAFVEQNPIIPIQNPQTFWVCDECLKVDDFGNLIDDPEKSHNSEVNDMCKFTIHLNE</sequence>
<dbReference type="SMART" id="SM00156">
    <property type="entry name" value="PP2Ac"/>
    <property type="match status" value="1"/>
</dbReference>
<dbReference type="PANTHER" id="PTHR11668">
    <property type="entry name" value="SERINE/THREONINE PROTEIN PHOSPHATASE"/>
    <property type="match status" value="1"/>
</dbReference>
<evidence type="ECO:0000256" key="3">
    <source>
        <dbReference type="ARBA" id="ARBA00022801"/>
    </source>
</evidence>
<keyword evidence="2" id="KW-0479">Metal-binding</keyword>
<dbReference type="PRINTS" id="PR00114">
    <property type="entry name" value="STPHPHTASE"/>
</dbReference>
<comment type="catalytic activity">
    <reaction evidence="6">
        <text>O-phospho-L-seryl-[protein] + H2O = L-seryl-[protein] + phosphate</text>
        <dbReference type="Rhea" id="RHEA:20629"/>
        <dbReference type="Rhea" id="RHEA-COMP:9863"/>
        <dbReference type="Rhea" id="RHEA-COMP:11604"/>
        <dbReference type="ChEBI" id="CHEBI:15377"/>
        <dbReference type="ChEBI" id="CHEBI:29999"/>
        <dbReference type="ChEBI" id="CHEBI:43474"/>
        <dbReference type="ChEBI" id="CHEBI:83421"/>
        <dbReference type="EC" id="3.1.3.16"/>
    </reaction>
</comment>
<evidence type="ECO:0000256" key="8">
    <source>
        <dbReference type="RuleBase" id="RU004273"/>
    </source>
</evidence>
<gene>
    <name evidence="10" type="ORF">M9Y10_001001</name>
</gene>
<dbReference type="EC" id="3.1.3.16" evidence="8"/>